<feature type="domain" description="Myosin motor" evidence="8">
    <location>
        <begin position="134"/>
        <end position="910"/>
    </location>
</feature>
<dbReference type="Gene3D" id="1.20.5.190">
    <property type="match status" value="1"/>
</dbReference>
<keyword evidence="10" id="KW-1185">Reference proteome</keyword>
<keyword evidence="1 6" id="KW-0547">Nucleotide-binding</keyword>
<keyword evidence="4 6" id="KW-0505">Motor protein</keyword>
<feature type="region of interest" description="Disordered" evidence="7">
    <location>
        <begin position="1"/>
        <end position="21"/>
    </location>
</feature>
<name>A0A2U1JD04_SMIAN</name>
<feature type="region of interest" description="Actin-binding" evidence="6">
    <location>
        <begin position="723"/>
        <end position="745"/>
    </location>
</feature>
<gene>
    <name evidence="9" type="ORF">BB558_000937</name>
</gene>
<dbReference type="GO" id="GO:0005524">
    <property type="term" value="F:ATP binding"/>
    <property type="evidence" value="ECO:0007669"/>
    <property type="project" value="UniProtKB-UniRule"/>
</dbReference>
<evidence type="ECO:0000256" key="4">
    <source>
        <dbReference type="ARBA" id="ARBA00023175"/>
    </source>
</evidence>
<comment type="similarity">
    <text evidence="6">Belongs to the TRAFAC class myosin-kinesin ATPase superfamily. Myosin family.</text>
</comment>
<evidence type="ECO:0000256" key="7">
    <source>
        <dbReference type="SAM" id="MobiDB-lite"/>
    </source>
</evidence>
<dbReference type="Gene3D" id="1.10.10.820">
    <property type="match status" value="1"/>
</dbReference>
<dbReference type="GO" id="GO:0000146">
    <property type="term" value="F:microfilament motor activity"/>
    <property type="evidence" value="ECO:0007669"/>
    <property type="project" value="TreeGrafter"/>
</dbReference>
<dbReference type="InterPro" id="IPR027417">
    <property type="entry name" value="P-loop_NTPase"/>
</dbReference>
<feature type="binding site" evidence="6">
    <location>
        <begin position="227"/>
        <end position="234"/>
    </location>
    <ligand>
        <name>ATP</name>
        <dbReference type="ChEBI" id="CHEBI:30616"/>
    </ligand>
</feature>
<dbReference type="FunFam" id="1.10.10.820:FF:000001">
    <property type="entry name" value="Myosin heavy chain"/>
    <property type="match status" value="1"/>
</dbReference>
<dbReference type="Gene3D" id="1.20.58.530">
    <property type="match status" value="1"/>
</dbReference>
<dbReference type="Gene3D" id="3.40.850.10">
    <property type="entry name" value="Kinesin motor domain"/>
    <property type="match status" value="1"/>
</dbReference>
<feature type="compositionally biased region" description="Basic residues" evidence="7">
    <location>
        <begin position="1"/>
        <end position="10"/>
    </location>
</feature>
<dbReference type="Gene3D" id="6.20.240.20">
    <property type="match status" value="1"/>
</dbReference>
<dbReference type="Gene3D" id="1.20.120.720">
    <property type="entry name" value="Myosin VI head, motor domain, U50 subdomain"/>
    <property type="match status" value="1"/>
</dbReference>
<dbReference type="SMART" id="SM00242">
    <property type="entry name" value="MYSc"/>
    <property type="match status" value="1"/>
</dbReference>
<dbReference type="InterPro" id="IPR036961">
    <property type="entry name" value="Kinesin_motor_dom_sf"/>
</dbReference>
<dbReference type="Proteomes" id="UP000245591">
    <property type="component" value="Unassembled WGS sequence"/>
</dbReference>
<reference evidence="9 10" key="1">
    <citation type="journal article" date="2018" name="MBio">
        <title>Comparative Genomics Reveals the Core Gene Toolbox for the Fungus-Insect Symbiosis.</title>
        <authorList>
            <person name="Wang Y."/>
            <person name="Stata M."/>
            <person name="Wang W."/>
            <person name="Stajich J.E."/>
            <person name="White M.M."/>
            <person name="Moncalvo J.M."/>
        </authorList>
    </citation>
    <scope>NUCLEOTIDE SEQUENCE [LARGE SCALE GENOMIC DNA]</scope>
    <source>
        <strain evidence="9 10">AUS-126-30</strain>
    </source>
</reference>
<accession>A0A2U1JD04</accession>
<evidence type="ECO:0000256" key="6">
    <source>
        <dbReference type="PROSITE-ProRule" id="PRU00782"/>
    </source>
</evidence>
<keyword evidence="5 6" id="KW-0009">Actin-binding</keyword>
<evidence type="ECO:0000256" key="5">
    <source>
        <dbReference type="ARBA" id="ARBA00023203"/>
    </source>
</evidence>
<dbReference type="PANTHER" id="PTHR13140">
    <property type="entry name" value="MYOSIN"/>
    <property type="match status" value="1"/>
</dbReference>
<dbReference type="GO" id="GO:0005737">
    <property type="term" value="C:cytoplasm"/>
    <property type="evidence" value="ECO:0007669"/>
    <property type="project" value="TreeGrafter"/>
</dbReference>
<protein>
    <recommendedName>
        <fullName evidence="8">Myosin motor domain-containing protein</fullName>
    </recommendedName>
</protein>
<proteinExistence type="inferred from homology"/>
<keyword evidence="3 6" id="KW-0518">Myosin</keyword>
<dbReference type="GO" id="GO:0007015">
    <property type="term" value="P:actin filament organization"/>
    <property type="evidence" value="ECO:0007669"/>
    <property type="project" value="TreeGrafter"/>
</dbReference>
<organism evidence="9 10">
    <name type="scientific">Smittium angustum</name>
    <dbReference type="NCBI Taxonomy" id="133377"/>
    <lineage>
        <taxon>Eukaryota</taxon>
        <taxon>Fungi</taxon>
        <taxon>Fungi incertae sedis</taxon>
        <taxon>Zoopagomycota</taxon>
        <taxon>Kickxellomycotina</taxon>
        <taxon>Harpellomycetes</taxon>
        <taxon>Harpellales</taxon>
        <taxon>Legeriomycetaceae</taxon>
        <taxon>Smittium</taxon>
    </lineage>
</organism>
<sequence>MINSKKHKPLKSPIINSDSPQTQLTMEKSLEGYIKHADVWVLNKEQDWVLAKIISYEVNYKEDVIKIFISRKVTDPDERKELINKEIKPPGMGTWSAKKTTEENTITLTFKSKISAVCKKKVELPYLRNPVILDGIDDLTNLSYLNEPSVLHDLKIRYEKKQIYTYSGVVLVALNPFCPIDIYGETTMHQYVGQKRLRNSPHLYAVAEDAYNGMSENQRSQSIIVYGESGAGKTTSAKYIMRYFAQSRRGELGEEMSHVEKQILATNPVFEAFGNAKTTRNDNSSRFGKYLEILFDFDQQTIVGANTRTFLLERSRICNLPETERNYHIFYQLLAGASEQTAKECFLDQKSWLDFNYLSKGGCGTISGVDDVKEFYSTCEALELVGINKKKQENIWRVLSALLHIGNVSFKADNNGLSIDVNDSSTSFNYAAKLLGLNEPEFRKCLLKKTIITQRERILTPLRKTQSNVLKDSIAKFLYSRLFDWMLDPLNNALATEKTIDKFFVGILDIYGFEYFDTNSFEQLCINYANEKLQHHFNNHVFELEQQEYANENLTNWEFIGFHDNRPCIELIEGRIGVLAILDEESRLEAADDKTFVEKLYKQYIQDDTTPGSVNRRVSQDRSLPSSYFGKPRFSNTGFTIQHYAYSVTYEGDGFLEKNKDTVSEELMEMMKSSSSPFVCELIDHGINTPDRDNSPTNVETKNISGKLKKQSPTLGAVFKRSLAQLISKITSTDMHYIRCIKTNTDKKPWTFEQGLIVSQLRSCGVLETIKISKAGYPSRVNIGIFNHRYFLLLPYETRAKFPELKKNYSHHIQKDDFDDEIKVERNRRSVEISHTEDSGDDEKPTVYGYAHGLHVANQSKGFEEVTEEDRSLSKLILEACIKDQDLYQVGLTKVFFRAGQWAYLENMRVKLFNSSATLIQKNYRRAIERKRFLELKKSTLTIQEWWKVKSMEVKVNKMQKKTAARTISRFWIGHLDKIKSEKTKLSDDQTILDQSGQENGEAYRPQRELGVTTRRTSSIYSLYGLPYHPGMIPKSSSRFMFWHEDAGLSLLHENPNLVSSDTKKFAIIQALKYQQQSGKELYNDIGLADYRMYVKARTRSGSADTNEDTLVFPVKDRSSLPDVSDKSLLNNNATFKTSGVFSRGRSYTLPLDSRGFFEAMSKAHIPGMIPFSNEDTHKTNENKCDGHGPENLEKTEMVHNKFGKYTIAGGHHKEKYVPNMRRIRGDNFVKGTSKSSGKTFNTYEEDNVDKYQAHDQSKLKENEHIGVINAGGLDRVSLTRNRIVNGVIQPRARFGSFTSYTAPRDTDLGMYFRSGSETGSMMESMSHDGISILYPGKTNKISYQIHSKSHDIDKHVRSRAFDTEKSLKNMELVQAEALNRIRSRDVYTVMPTTAAMGLSKKESNKYRRATRFRQAESDFYNEKPRSGVYSSPQKKAIGSLQREGVSSVSKISGVYGYPLKPNHDFSKTPGRSGHSKNISGVSVNTVPIGISLGRHTAARAEQHEKKHTKEQIVGQHGYRGIYEGGKTEPQKNMFLSSDNIVGDQFSIYSSMTYGTSILHLDGDKGLDSFGDMGGSKTKNVVGQNGEPLLDLNDSSFDLSLYDPYRKEKENLKRLASNGHKVSASMSRDEYKGLQNMNSTRTSGVAKQSEQSGFYVDDEIQRGEKVKGVKKRGNPVSKLKTKISKALFS</sequence>
<comment type="caution">
    <text evidence="9">The sequence shown here is derived from an EMBL/GenBank/DDBJ whole genome shotgun (WGS) entry which is preliminary data.</text>
</comment>
<dbReference type="InterPro" id="IPR001609">
    <property type="entry name" value="Myosin_head_motor_dom-like"/>
</dbReference>
<evidence type="ECO:0000256" key="2">
    <source>
        <dbReference type="ARBA" id="ARBA00022840"/>
    </source>
</evidence>
<dbReference type="PANTHER" id="PTHR13140:SF706">
    <property type="entry name" value="DILUTE CLASS UNCONVENTIONAL MYOSIN, ISOFORM C"/>
    <property type="match status" value="1"/>
</dbReference>
<dbReference type="GO" id="GO:0016020">
    <property type="term" value="C:membrane"/>
    <property type="evidence" value="ECO:0007669"/>
    <property type="project" value="TreeGrafter"/>
</dbReference>
<evidence type="ECO:0000256" key="3">
    <source>
        <dbReference type="ARBA" id="ARBA00023123"/>
    </source>
</evidence>
<evidence type="ECO:0000313" key="9">
    <source>
        <dbReference type="EMBL" id="PWA02889.1"/>
    </source>
</evidence>
<evidence type="ECO:0000259" key="8">
    <source>
        <dbReference type="PROSITE" id="PS51456"/>
    </source>
</evidence>
<dbReference type="Pfam" id="PF00063">
    <property type="entry name" value="Myosin_head"/>
    <property type="match status" value="1"/>
</dbReference>
<dbReference type="PRINTS" id="PR00193">
    <property type="entry name" value="MYOSINHEAVY"/>
</dbReference>
<dbReference type="GO" id="GO:0051015">
    <property type="term" value="F:actin filament binding"/>
    <property type="evidence" value="ECO:0007669"/>
    <property type="project" value="TreeGrafter"/>
</dbReference>
<dbReference type="SUPFAM" id="SSF52540">
    <property type="entry name" value="P-loop containing nucleoside triphosphate hydrolases"/>
    <property type="match status" value="1"/>
</dbReference>
<dbReference type="PROSITE" id="PS51456">
    <property type="entry name" value="MYOSIN_MOTOR"/>
    <property type="match status" value="1"/>
</dbReference>
<evidence type="ECO:0000313" key="10">
    <source>
        <dbReference type="Proteomes" id="UP000245591"/>
    </source>
</evidence>
<keyword evidence="2 6" id="KW-0067">ATP-binding</keyword>
<evidence type="ECO:0000256" key="1">
    <source>
        <dbReference type="ARBA" id="ARBA00022741"/>
    </source>
</evidence>
<dbReference type="EMBL" id="MBFU01000045">
    <property type="protein sequence ID" value="PWA02889.1"/>
    <property type="molecule type" value="Genomic_DNA"/>
</dbReference>
<dbReference type="GO" id="GO:0016459">
    <property type="term" value="C:myosin complex"/>
    <property type="evidence" value="ECO:0007669"/>
    <property type="project" value="UniProtKB-KW"/>
</dbReference>